<comment type="caution">
    <text evidence="2">The sequence shown here is derived from an EMBL/GenBank/DDBJ whole genome shotgun (WGS) entry which is preliminary data.</text>
</comment>
<dbReference type="Proteomes" id="UP001470288">
    <property type="component" value="Unassembled WGS sequence"/>
</dbReference>
<proteinExistence type="predicted"/>
<dbReference type="InterPro" id="IPR036873">
    <property type="entry name" value="Rhodanese-like_dom_sf"/>
</dbReference>
<dbReference type="RefSeq" id="WP_147601818.1">
    <property type="nucleotide sequence ID" value="NZ_JBBMFC010000024.1"/>
</dbReference>
<evidence type="ECO:0000313" key="2">
    <source>
        <dbReference type="EMBL" id="MEQ2579606.1"/>
    </source>
</evidence>
<gene>
    <name evidence="2" type="ORF">WMO62_12355</name>
</gene>
<dbReference type="PANTHER" id="PTHR43031">
    <property type="entry name" value="FAD-DEPENDENT OXIDOREDUCTASE"/>
    <property type="match status" value="1"/>
</dbReference>
<dbReference type="EMBL" id="JBBMFC010000024">
    <property type="protein sequence ID" value="MEQ2579606.1"/>
    <property type="molecule type" value="Genomic_DNA"/>
</dbReference>
<dbReference type="PANTHER" id="PTHR43031:SF1">
    <property type="entry name" value="PYRIDINE NUCLEOTIDE-DISULPHIDE OXIDOREDUCTASE"/>
    <property type="match status" value="1"/>
</dbReference>
<dbReference type="CDD" id="cd00158">
    <property type="entry name" value="RHOD"/>
    <property type="match status" value="1"/>
</dbReference>
<dbReference type="PROSITE" id="PS50206">
    <property type="entry name" value="RHODANESE_3"/>
    <property type="match status" value="1"/>
</dbReference>
<dbReference type="InterPro" id="IPR001763">
    <property type="entry name" value="Rhodanese-like_dom"/>
</dbReference>
<feature type="domain" description="Rhodanese" evidence="1">
    <location>
        <begin position="14"/>
        <end position="100"/>
    </location>
</feature>
<sequence length="103" mass="12006">METISAREIDRYIFDKNYLLVDVRNPSEYRKQHIRGAVCVPREYLIQRVRGFGKIIPVLYCDRGGLSMQAARELEEYGYRAISVVGGIQAYNGRYLESDLKKR</sequence>
<organism evidence="2 3">
    <name type="scientific">Hominiventricola aquisgranensis</name>
    <dbReference type="NCBI Taxonomy" id="3133164"/>
    <lineage>
        <taxon>Bacteria</taxon>
        <taxon>Bacillati</taxon>
        <taxon>Bacillota</taxon>
        <taxon>Clostridia</taxon>
        <taxon>Lachnospirales</taxon>
        <taxon>Lachnospiraceae</taxon>
        <taxon>Hominiventricola</taxon>
    </lineage>
</organism>
<accession>A0ABV1I336</accession>
<evidence type="ECO:0000313" key="3">
    <source>
        <dbReference type="Proteomes" id="UP001470288"/>
    </source>
</evidence>
<evidence type="ECO:0000259" key="1">
    <source>
        <dbReference type="PROSITE" id="PS50206"/>
    </source>
</evidence>
<dbReference type="SUPFAM" id="SSF52821">
    <property type="entry name" value="Rhodanese/Cell cycle control phosphatase"/>
    <property type="match status" value="1"/>
</dbReference>
<dbReference type="Gene3D" id="3.40.250.10">
    <property type="entry name" value="Rhodanese-like domain"/>
    <property type="match status" value="1"/>
</dbReference>
<keyword evidence="3" id="KW-1185">Reference proteome</keyword>
<reference evidence="2 3" key="1">
    <citation type="submission" date="2024-03" db="EMBL/GenBank/DDBJ databases">
        <title>Human intestinal bacterial collection.</title>
        <authorList>
            <person name="Pauvert C."/>
            <person name="Hitch T.C.A."/>
            <person name="Clavel T."/>
        </authorList>
    </citation>
    <scope>NUCLEOTIDE SEQUENCE [LARGE SCALE GENOMIC DNA]</scope>
    <source>
        <strain evidence="2 3">CLA-AA-H78B</strain>
    </source>
</reference>
<protein>
    <submittedName>
        <fullName evidence="2">Rhodanese-like domain-containing protein</fullName>
    </submittedName>
</protein>
<name>A0ABV1I336_9FIRM</name>
<dbReference type="InterPro" id="IPR050229">
    <property type="entry name" value="GlpE_sulfurtransferase"/>
</dbReference>
<dbReference type="SMART" id="SM00450">
    <property type="entry name" value="RHOD"/>
    <property type="match status" value="1"/>
</dbReference>
<dbReference type="Pfam" id="PF00581">
    <property type="entry name" value="Rhodanese"/>
    <property type="match status" value="1"/>
</dbReference>